<sequence>MKKISHSVLFVLLSAMVSVAFAAKYYPPSDIVVTTDPAAAEAVLKQAREIQMQDAQPAEQKVNKARYGKKKTKVRKTRTVTEETSVQ</sequence>
<organism evidence="3 4">
    <name type="scientific">Oxalobacter paraformigenes</name>
    <dbReference type="NCBI Taxonomy" id="556268"/>
    <lineage>
        <taxon>Bacteria</taxon>
        <taxon>Pseudomonadati</taxon>
        <taxon>Pseudomonadota</taxon>
        <taxon>Betaproteobacteria</taxon>
        <taxon>Burkholderiales</taxon>
        <taxon>Oxalobacteraceae</taxon>
        <taxon>Oxalobacter</taxon>
    </lineage>
</organism>
<feature type="signal peptide" evidence="2">
    <location>
        <begin position="1"/>
        <end position="22"/>
    </location>
</feature>
<evidence type="ECO:0000256" key="2">
    <source>
        <dbReference type="SAM" id="SignalP"/>
    </source>
</evidence>
<name>C3X6U3_9BURK</name>
<dbReference type="HOGENOM" id="CLU_2480384_0_0_4"/>
<proteinExistence type="predicted"/>
<reference evidence="3" key="1">
    <citation type="submission" date="2011-10" db="EMBL/GenBank/DDBJ databases">
        <title>The Genome Sequence of Oxalobacter formigenes HOxBLS.</title>
        <authorList>
            <consortium name="The Broad Institute Genome Sequencing Platform"/>
            <person name="Earl A."/>
            <person name="Ward D."/>
            <person name="Feldgarden M."/>
            <person name="Gevers D."/>
            <person name="Allison M.J."/>
            <person name="Humphrey S."/>
            <person name="Young S.K."/>
            <person name="Zeng Q."/>
            <person name="Gargeya S."/>
            <person name="Fitzgerald M."/>
            <person name="Haas B."/>
            <person name="Abouelleil A."/>
            <person name="Alvarado L."/>
            <person name="Arachchi H.M."/>
            <person name="Berlin A."/>
            <person name="Brown A."/>
            <person name="Chapman S.B."/>
            <person name="Chen Z."/>
            <person name="Dunbar C."/>
            <person name="Freedman E."/>
            <person name="Gearin G."/>
            <person name="Goldberg J."/>
            <person name="Griggs A."/>
            <person name="Gujja S."/>
            <person name="Heiman D."/>
            <person name="Howarth C."/>
            <person name="Larson L."/>
            <person name="Lui A."/>
            <person name="MacDonald P.J.P."/>
            <person name="Montmayeur A."/>
            <person name="Murphy C."/>
            <person name="Neiman D."/>
            <person name="Pearson M."/>
            <person name="Priest M."/>
            <person name="Roberts A."/>
            <person name="Saif S."/>
            <person name="Shea T."/>
            <person name="Shenoy N."/>
            <person name="Sisk P."/>
            <person name="Stolte C."/>
            <person name="Sykes S."/>
            <person name="Wortman J."/>
            <person name="Nusbaum C."/>
            <person name="Birren B."/>
        </authorList>
    </citation>
    <scope>NUCLEOTIDE SEQUENCE [LARGE SCALE GENOMIC DNA]</scope>
    <source>
        <strain evidence="3">HOxBLS</strain>
    </source>
</reference>
<keyword evidence="4" id="KW-1185">Reference proteome</keyword>
<keyword evidence="2" id="KW-0732">Signal</keyword>
<dbReference type="Proteomes" id="UP000003973">
    <property type="component" value="Unassembled WGS sequence"/>
</dbReference>
<evidence type="ECO:0000256" key="1">
    <source>
        <dbReference type="SAM" id="MobiDB-lite"/>
    </source>
</evidence>
<protein>
    <recommendedName>
        <fullName evidence="5">DUF4148 domain-containing protein</fullName>
    </recommendedName>
</protein>
<feature type="compositionally biased region" description="Basic residues" evidence="1">
    <location>
        <begin position="63"/>
        <end position="78"/>
    </location>
</feature>
<evidence type="ECO:0008006" key="5">
    <source>
        <dbReference type="Google" id="ProtNLM"/>
    </source>
</evidence>
<dbReference type="EMBL" id="ACDP02000029">
    <property type="protein sequence ID" value="EEO26856.2"/>
    <property type="molecule type" value="Genomic_DNA"/>
</dbReference>
<accession>C3X6U3</accession>
<gene>
    <name evidence="3" type="ORF">OFAG_00009</name>
</gene>
<comment type="caution">
    <text evidence="3">The sequence shown here is derived from an EMBL/GenBank/DDBJ whole genome shotgun (WGS) entry which is preliminary data.</text>
</comment>
<dbReference type="AlphaFoldDB" id="C3X6U3"/>
<evidence type="ECO:0000313" key="3">
    <source>
        <dbReference type="EMBL" id="EEO26856.2"/>
    </source>
</evidence>
<dbReference type="RefSeq" id="WP_020995369.1">
    <property type="nucleotide sequence ID" value="NZ_CABMNL010000001.1"/>
</dbReference>
<feature type="region of interest" description="Disordered" evidence="1">
    <location>
        <begin position="54"/>
        <end position="87"/>
    </location>
</feature>
<evidence type="ECO:0000313" key="4">
    <source>
        <dbReference type="Proteomes" id="UP000003973"/>
    </source>
</evidence>
<feature type="chain" id="PRO_5002933760" description="DUF4148 domain-containing protein" evidence="2">
    <location>
        <begin position="23"/>
        <end position="87"/>
    </location>
</feature>